<dbReference type="GO" id="GO:0004869">
    <property type="term" value="F:cysteine-type endopeptidase inhibitor activity"/>
    <property type="evidence" value="ECO:0007669"/>
    <property type="project" value="InterPro"/>
</dbReference>
<evidence type="ECO:0000259" key="2">
    <source>
        <dbReference type="Pfam" id="PF00031"/>
    </source>
</evidence>
<dbReference type="InterPro" id="IPR046350">
    <property type="entry name" value="Cystatin_sf"/>
</dbReference>
<evidence type="ECO:0000313" key="4">
    <source>
        <dbReference type="Proteomes" id="UP000727407"/>
    </source>
</evidence>
<dbReference type="OrthoDB" id="8886803at2759"/>
<dbReference type="Gene3D" id="3.10.450.10">
    <property type="match status" value="1"/>
</dbReference>
<dbReference type="InterPro" id="IPR000010">
    <property type="entry name" value="Cystatin_dom"/>
</dbReference>
<feature type="non-terminal residue" evidence="3">
    <location>
        <position position="1"/>
    </location>
</feature>
<dbReference type="EMBL" id="QNUK01000216">
    <property type="protein sequence ID" value="KAF5897926.1"/>
    <property type="molecule type" value="Genomic_DNA"/>
</dbReference>
<dbReference type="Proteomes" id="UP000727407">
    <property type="component" value="Unassembled WGS sequence"/>
</dbReference>
<name>A0A8J4THH3_CLAMG</name>
<proteinExistence type="inferred from homology"/>
<dbReference type="PANTHER" id="PTHR46186">
    <property type="entry name" value="CYSTATIN"/>
    <property type="match status" value="1"/>
</dbReference>
<dbReference type="SUPFAM" id="SSF54403">
    <property type="entry name" value="Cystatin/monellin"/>
    <property type="match status" value="1"/>
</dbReference>
<sequence length="85" mass="9620">YVQPLGDWAKVNTNQKDVQDATEKAVERFNTKSKAKKYFRLVDVTSARMKVTNMINYKIDAVLGKTKCPKSETATDLDSCDMAQK</sequence>
<dbReference type="AlphaFoldDB" id="A0A8J4THH3"/>
<gene>
    <name evidence="3" type="ORF">DAT39_012350</name>
</gene>
<dbReference type="PANTHER" id="PTHR46186:SF13">
    <property type="entry name" value="SI:BUSM1-57F23.1"/>
    <property type="match status" value="1"/>
</dbReference>
<dbReference type="GO" id="GO:0031982">
    <property type="term" value="C:vesicle"/>
    <property type="evidence" value="ECO:0007669"/>
    <property type="project" value="TreeGrafter"/>
</dbReference>
<protein>
    <submittedName>
        <fullName evidence="3">Cystatin</fullName>
    </submittedName>
</protein>
<comment type="similarity">
    <text evidence="1">Belongs to the cystatin family.</text>
</comment>
<comment type="caution">
    <text evidence="3">The sequence shown here is derived from an EMBL/GenBank/DDBJ whole genome shotgun (WGS) entry which is preliminary data.</text>
</comment>
<evidence type="ECO:0000256" key="1">
    <source>
        <dbReference type="ARBA" id="ARBA00009403"/>
    </source>
</evidence>
<evidence type="ECO:0000313" key="3">
    <source>
        <dbReference type="EMBL" id="KAF5897926.1"/>
    </source>
</evidence>
<dbReference type="GO" id="GO:0005737">
    <property type="term" value="C:cytoplasm"/>
    <property type="evidence" value="ECO:0007669"/>
    <property type="project" value="TreeGrafter"/>
</dbReference>
<feature type="non-terminal residue" evidence="3">
    <location>
        <position position="85"/>
    </location>
</feature>
<feature type="domain" description="Cystatin" evidence="2">
    <location>
        <begin position="9"/>
        <end position="83"/>
    </location>
</feature>
<keyword evidence="4" id="KW-1185">Reference proteome</keyword>
<dbReference type="GO" id="GO:0005615">
    <property type="term" value="C:extracellular space"/>
    <property type="evidence" value="ECO:0007669"/>
    <property type="project" value="TreeGrafter"/>
</dbReference>
<reference evidence="3" key="1">
    <citation type="submission" date="2020-07" db="EMBL/GenBank/DDBJ databases">
        <title>Clarias magur genome sequencing, assembly and annotation.</title>
        <authorList>
            <person name="Kushwaha B."/>
            <person name="Kumar R."/>
            <person name="Das P."/>
            <person name="Joshi C.G."/>
            <person name="Kumar D."/>
            <person name="Nagpure N.S."/>
            <person name="Pandey M."/>
            <person name="Agarwal S."/>
            <person name="Srivastava S."/>
            <person name="Singh M."/>
            <person name="Sahoo L."/>
            <person name="Jayasankar P."/>
            <person name="Meher P.K."/>
            <person name="Koringa P.G."/>
            <person name="Iquebal M.A."/>
            <person name="Das S.P."/>
            <person name="Bit A."/>
            <person name="Patnaik S."/>
            <person name="Patel N."/>
            <person name="Shah T.M."/>
            <person name="Hinsu A."/>
            <person name="Jena J.K."/>
        </authorList>
    </citation>
    <scope>NUCLEOTIDE SEQUENCE</scope>
    <source>
        <strain evidence="3">CIFAMagur01</strain>
        <tissue evidence="3">Testis</tissue>
    </source>
</reference>
<dbReference type="Pfam" id="PF00031">
    <property type="entry name" value="Cystatin"/>
    <property type="match status" value="1"/>
</dbReference>
<dbReference type="CDD" id="cd00042">
    <property type="entry name" value="CY"/>
    <property type="match status" value="1"/>
</dbReference>
<organism evidence="3 4">
    <name type="scientific">Clarias magur</name>
    <name type="common">Asian catfish</name>
    <name type="synonym">Macropteronotus magur</name>
    <dbReference type="NCBI Taxonomy" id="1594786"/>
    <lineage>
        <taxon>Eukaryota</taxon>
        <taxon>Metazoa</taxon>
        <taxon>Chordata</taxon>
        <taxon>Craniata</taxon>
        <taxon>Vertebrata</taxon>
        <taxon>Euteleostomi</taxon>
        <taxon>Actinopterygii</taxon>
        <taxon>Neopterygii</taxon>
        <taxon>Teleostei</taxon>
        <taxon>Ostariophysi</taxon>
        <taxon>Siluriformes</taxon>
        <taxon>Clariidae</taxon>
        <taxon>Clarias</taxon>
    </lineage>
</organism>
<accession>A0A8J4THH3</accession>